<dbReference type="AlphaFoldDB" id="A0A812J9D1"/>
<comment type="caution">
    <text evidence="2">The sequence shown here is derived from an EMBL/GenBank/DDBJ whole genome shotgun (WGS) entry which is preliminary data.</text>
</comment>
<keyword evidence="3" id="KW-1185">Reference proteome</keyword>
<evidence type="ECO:0000313" key="2">
    <source>
        <dbReference type="EMBL" id="CAE7203452.1"/>
    </source>
</evidence>
<evidence type="ECO:0000313" key="3">
    <source>
        <dbReference type="Proteomes" id="UP000604046"/>
    </source>
</evidence>
<dbReference type="EMBL" id="CAJNDS010000410">
    <property type="protein sequence ID" value="CAE7203452.1"/>
    <property type="molecule type" value="Genomic_DNA"/>
</dbReference>
<gene>
    <name evidence="2" type="ORF">SNAT2548_LOCUS6227</name>
</gene>
<proteinExistence type="predicted"/>
<protein>
    <submittedName>
        <fullName evidence="2">Uncharacterized protein</fullName>
    </submittedName>
</protein>
<accession>A0A812J9D1</accession>
<feature type="region of interest" description="Disordered" evidence="1">
    <location>
        <begin position="1"/>
        <end position="22"/>
    </location>
</feature>
<dbReference type="OrthoDB" id="432976at2759"/>
<name>A0A812J9D1_9DINO</name>
<dbReference type="Proteomes" id="UP000604046">
    <property type="component" value="Unassembled WGS sequence"/>
</dbReference>
<feature type="compositionally biased region" description="Pro residues" evidence="1">
    <location>
        <begin position="9"/>
        <end position="22"/>
    </location>
</feature>
<evidence type="ECO:0000256" key="1">
    <source>
        <dbReference type="SAM" id="MobiDB-lite"/>
    </source>
</evidence>
<reference evidence="2" key="1">
    <citation type="submission" date="2021-02" db="EMBL/GenBank/DDBJ databases">
        <authorList>
            <person name="Dougan E. K."/>
            <person name="Rhodes N."/>
            <person name="Thang M."/>
            <person name="Chan C."/>
        </authorList>
    </citation>
    <scope>NUCLEOTIDE SEQUENCE</scope>
</reference>
<feature type="region of interest" description="Disordered" evidence="1">
    <location>
        <begin position="234"/>
        <end position="272"/>
    </location>
</feature>
<organism evidence="2 3">
    <name type="scientific">Symbiodinium natans</name>
    <dbReference type="NCBI Taxonomy" id="878477"/>
    <lineage>
        <taxon>Eukaryota</taxon>
        <taxon>Sar</taxon>
        <taxon>Alveolata</taxon>
        <taxon>Dinophyceae</taxon>
        <taxon>Suessiales</taxon>
        <taxon>Symbiodiniaceae</taxon>
        <taxon>Symbiodinium</taxon>
    </lineage>
</organism>
<sequence>MATPGASEPDPPSPSSPSRPRQPAPLVELVLELQEELRAYLFLFMEVACLGQAAPTCSQLRNGLWSDAAFWKAYAGVCLKEHWREANAAILRERFRVWLFHLEGEWEKDFAEVIEQDCRSEFGANFLQLLQDARYIASGLMPADRGPRTDQFVQLVCSLLSRYNPKQLDERWAAESCLSKVEQRTDVFADDQVSQVAGAFAESLERSMLEQHLEGADEALWAEPLPEGAWQTWELEEEDPSEDSFPGMNTDFGDWSPTAAVEESDMDQLLSH</sequence>